<proteinExistence type="inferred from homology"/>
<keyword evidence="3" id="KW-1133">Transmembrane helix</keyword>
<evidence type="ECO:0000256" key="1">
    <source>
        <dbReference type="ARBA" id="ARBA00007527"/>
    </source>
</evidence>
<evidence type="ECO:0000256" key="2">
    <source>
        <dbReference type="ARBA" id="ARBA00022801"/>
    </source>
</evidence>
<organism evidence="4 5">
    <name type="scientific">Hexamita inflata</name>
    <dbReference type="NCBI Taxonomy" id="28002"/>
    <lineage>
        <taxon>Eukaryota</taxon>
        <taxon>Metamonada</taxon>
        <taxon>Diplomonadida</taxon>
        <taxon>Hexamitidae</taxon>
        <taxon>Hexamitinae</taxon>
        <taxon>Hexamita</taxon>
    </lineage>
</organism>
<dbReference type="EMBL" id="CAXDID020000168">
    <property type="protein sequence ID" value="CAL6046629.1"/>
    <property type="molecule type" value="Genomic_DNA"/>
</dbReference>
<keyword evidence="2" id="KW-0378">Hydrolase</keyword>
<evidence type="ECO:0000256" key="3">
    <source>
        <dbReference type="SAM" id="Phobius"/>
    </source>
</evidence>
<keyword evidence="3" id="KW-0472">Membrane</keyword>
<comment type="similarity">
    <text evidence="1">Belongs to the DNase II family.</text>
</comment>
<reference evidence="4 5" key="1">
    <citation type="submission" date="2024-07" db="EMBL/GenBank/DDBJ databases">
        <authorList>
            <person name="Akdeniz Z."/>
        </authorList>
    </citation>
    <scope>NUCLEOTIDE SEQUENCE [LARGE SCALE GENOMIC DNA]</scope>
</reference>
<gene>
    <name evidence="4" type="ORF">HINF_LOCUS41820</name>
</gene>
<dbReference type="PANTHER" id="PTHR10858:SF23">
    <property type="entry name" value="DEOXYRIBONUCLEASE II"/>
    <property type="match status" value="1"/>
</dbReference>
<accession>A0ABP1JU94</accession>
<protein>
    <submittedName>
        <fullName evidence="4">Cell-death-related_nuclease 7</fullName>
    </submittedName>
</protein>
<feature type="transmembrane region" description="Helical" evidence="3">
    <location>
        <begin position="610"/>
        <end position="632"/>
    </location>
</feature>
<comment type="caution">
    <text evidence="4">The sequence shown here is derived from an EMBL/GenBank/DDBJ whole genome shotgun (WGS) entry which is preliminary data.</text>
</comment>
<dbReference type="Pfam" id="PF03265">
    <property type="entry name" value="DNase_II"/>
    <property type="match status" value="1"/>
</dbReference>
<evidence type="ECO:0000313" key="4">
    <source>
        <dbReference type="EMBL" id="CAL6046629.1"/>
    </source>
</evidence>
<sequence length="673" mass="75733">MNFIVTLTSLSCKNAQNNDVDWFIQIKQNNGYDTVYVDESTNYKFISVPSLGFANTNPAILSLKPVYADQSMYLMLFNDDTSSDVTTFTLAHQKGIIAFDKTSNTGFYMMHSTPGWPNLQNETFGYTSGSYGQHFLCINIDQTQLEVLGRDLYITRPQIYWNSFDATFLTSVAPTMKLVQDLKYNSTSSKQLTQLVSKNKKVFQLYYKNSQSKSHLWPDLAQQFKENFQVETWLRDSDMRSFCGAYSVQMAGRVQYLNYSWKETADHSKWGVSSSYVCFSDINFQTSQQSRGGSAVCFKDAQMAALFQSAIVELDQSLICCDSNSYTYIAPVAPYNQDYQCMQCDLPSIQQLNLTIHPTMKQCLQCQNFVSRLTQACVDQCNYYNNTICETLSDSTNCPVYNVVGNLKTCAKSCGQNQIPISGLCTASQCSKFTLRTGACADSCDYYNGSICESISDSVNCPVYNLINNLKQCAKSCLQMQIIQNQKCVTCSQFINRASNTCVASCDYYNSSICESITDKINCPFYETISNKNTCTKSCQNQLIQNNQCVCPFTSRLTNVCQLTCTYYNSSFNICEEFSDVLNCKYLRNDQCVNECVQNNRICTTKNSSALVGGVVGGVLVSVIIIFTIFGVKKVQSLNKAKSKQKKVKKLGKVQEKGKLSQIKPRLYTSEFI</sequence>
<name>A0ABP1JU94_9EUKA</name>
<dbReference type="PANTHER" id="PTHR10858">
    <property type="entry name" value="DEOXYRIBONUCLEASE II"/>
    <property type="match status" value="1"/>
</dbReference>
<dbReference type="InterPro" id="IPR004947">
    <property type="entry name" value="DNase_II"/>
</dbReference>
<keyword evidence="3" id="KW-0812">Transmembrane</keyword>
<keyword evidence="5" id="KW-1185">Reference proteome</keyword>
<dbReference type="Proteomes" id="UP001642409">
    <property type="component" value="Unassembled WGS sequence"/>
</dbReference>
<evidence type="ECO:0000313" key="5">
    <source>
        <dbReference type="Proteomes" id="UP001642409"/>
    </source>
</evidence>